<dbReference type="SUPFAM" id="SSF56104">
    <property type="entry name" value="SAICAR synthase-like"/>
    <property type="match status" value="1"/>
</dbReference>
<gene>
    <name evidence="6" type="primary">purC</name>
    <name evidence="8" type="ORF">BTN85_1693</name>
</gene>
<dbReference type="GO" id="GO:0004639">
    <property type="term" value="F:phosphoribosylaminoimidazolesuccinocarboxamide synthase activity"/>
    <property type="evidence" value="ECO:0007669"/>
    <property type="project" value="UniProtKB-UniRule"/>
</dbReference>
<evidence type="ECO:0000256" key="4">
    <source>
        <dbReference type="ARBA" id="ARBA00022755"/>
    </source>
</evidence>
<comment type="similarity">
    <text evidence="6">Belongs to the SAICAR synthetase family.</text>
</comment>
<dbReference type="EMBL" id="MSDW01000001">
    <property type="protein sequence ID" value="OKY79185.1"/>
    <property type="molecule type" value="Genomic_DNA"/>
</dbReference>
<dbReference type="STRING" id="1903181.BTN85_1693"/>
<dbReference type="GO" id="GO:0006189">
    <property type="term" value="P:'de novo' IMP biosynthetic process"/>
    <property type="evidence" value="ECO:0007669"/>
    <property type="project" value="UniProtKB-UniRule"/>
</dbReference>
<comment type="pathway">
    <text evidence="1 6">Purine metabolism; IMP biosynthesis via de novo pathway; 5-amino-1-(5-phospho-D-ribosyl)imidazole-4-carboxamide from 5-amino-1-(5-phospho-D-ribosyl)imidazole-4-carboxylate: step 1/2.</text>
</comment>
<organism evidence="8 9">
    <name type="scientific">Methanohalarchaeum thermophilum</name>
    <dbReference type="NCBI Taxonomy" id="1903181"/>
    <lineage>
        <taxon>Archaea</taxon>
        <taxon>Methanobacteriati</taxon>
        <taxon>Methanobacteriota</taxon>
        <taxon>Methanonatronarchaeia</taxon>
        <taxon>Methanonatronarchaeales</taxon>
        <taxon>Methanonatronarchaeaceae</taxon>
        <taxon>Candidatus Methanohalarchaeum</taxon>
    </lineage>
</organism>
<proteinExistence type="inferred from homology"/>
<evidence type="ECO:0000256" key="2">
    <source>
        <dbReference type="ARBA" id="ARBA00022598"/>
    </source>
</evidence>
<keyword evidence="5 6" id="KW-0067">ATP-binding</keyword>
<dbReference type="PANTHER" id="PTHR43700:SF1">
    <property type="entry name" value="PHOSPHORIBOSYLAMINOIMIDAZOLE-SUCCINOCARBOXAMIDE SYNTHASE"/>
    <property type="match status" value="1"/>
</dbReference>
<dbReference type="InParanoid" id="A0A1Q6DXU6"/>
<keyword evidence="2 6" id="KW-0436">Ligase</keyword>
<sequence length="352" mass="40260">MGSVKDLGVKIDPKEDEMGVGVFEFSDRYSVFDWGEMPDKIPKKGASLCLMGAYCFEELEEKGYNTHYRGLIQDGEIVKTSDLTEPTNKMEVDLVRVLEPEYRETGYDYSKFSRLNEKQSGNFLIPLEVIYRNGLPEGSSVFRRLREGDISLDDFGLEEIPQPGEDLEKPIFDVSTKLEEKDRYITWDEAKKIAGLSSNELKKIRGILSESNKLITDLAESAGLKNEDGKIELAFDADRNPMVVDVLGTLDECRFTFEGTQVSKEMAREFYRNSEWKESVDKAKSKADEKGERDWKKYCDESPPKLNKDLKDLVSSIYMSAANEFTGLNLFDVMSLESLVDRYNKLRSEIYD</sequence>
<dbReference type="GO" id="GO:0005524">
    <property type="term" value="F:ATP binding"/>
    <property type="evidence" value="ECO:0007669"/>
    <property type="project" value="UniProtKB-KW"/>
</dbReference>
<feature type="domain" description="SAICAR synthetase/ADE2 N-terminal" evidence="7">
    <location>
        <begin position="20"/>
        <end position="278"/>
    </location>
</feature>
<dbReference type="InterPro" id="IPR001636">
    <property type="entry name" value="SAICAR_synth"/>
</dbReference>
<keyword evidence="3 6" id="KW-0547">Nucleotide-binding</keyword>
<dbReference type="UniPathway" id="UPA00074">
    <property type="reaction ID" value="UER00131"/>
</dbReference>
<reference evidence="8" key="1">
    <citation type="submission" date="2016-12" db="EMBL/GenBank/DDBJ databases">
        <title>Discovery of methanogenic haloarchaea.</title>
        <authorList>
            <person name="Sorokin D.Y."/>
            <person name="Makarova K.S."/>
            <person name="Abbas B."/>
            <person name="Ferrer M."/>
            <person name="Golyshin P.N."/>
        </authorList>
    </citation>
    <scope>NUCLEOTIDE SEQUENCE [LARGE SCALE GENOMIC DNA]</scope>
    <source>
        <strain evidence="8">HMET1</strain>
    </source>
</reference>
<evidence type="ECO:0000259" key="7">
    <source>
        <dbReference type="Pfam" id="PF01259"/>
    </source>
</evidence>
<evidence type="ECO:0000256" key="6">
    <source>
        <dbReference type="HAMAP-Rule" id="MF_00137"/>
    </source>
</evidence>
<dbReference type="EC" id="6.3.2.6" evidence="6"/>
<dbReference type="Proteomes" id="UP000185744">
    <property type="component" value="Unassembled WGS sequence"/>
</dbReference>
<evidence type="ECO:0000256" key="1">
    <source>
        <dbReference type="ARBA" id="ARBA00004672"/>
    </source>
</evidence>
<dbReference type="Pfam" id="PF01259">
    <property type="entry name" value="SAICAR_synt"/>
    <property type="match status" value="1"/>
</dbReference>
<dbReference type="PANTHER" id="PTHR43700">
    <property type="entry name" value="PHOSPHORIBOSYLAMINOIMIDAZOLE-SUCCINOCARBOXAMIDE SYNTHASE"/>
    <property type="match status" value="1"/>
</dbReference>
<dbReference type="Gene3D" id="3.30.470.20">
    <property type="entry name" value="ATP-grasp fold, B domain"/>
    <property type="match status" value="1"/>
</dbReference>
<evidence type="ECO:0000256" key="3">
    <source>
        <dbReference type="ARBA" id="ARBA00022741"/>
    </source>
</evidence>
<dbReference type="Gene3D" id="3.30.200.20">
    <property type="entry name" value="Phosphorylase Kinase, domain 1"/>
    <property type="match status" value="1"/>
</dbReference>
<dbReference type="GO" id="GO:0005737">
    <property type="term" value="C:cytoplasm"/>
    <property type="evidence" value="ECO:0007669"/>
    <property type="project" value="TreeGrafter"/>
</dbReference>
<dbReference type="InterPro" id="IPR028923">
    <property type="entry name" value="SAICAR_synt/ADE2_N"/>
</dbReference>
<comment type="catalytic activity">
    <reaction evidence="6">
        <text>5-amino-1-(5-phospho-D-ribosyl)imidazole-4-carboxylate + L-aspartate + ATP = (2S)-2-[5-amino-1-(5-phospho-beta-D-ribosyl)imidazole-4-carboxamido]succinate + ADP + phosphate + 2 H(+)</text>
        <dbReference type="Rhea" id="RHEA:22628"/>
        <dbReference type="ChEBI" id="CHEBI:15378"/>
        <dbReference type="ChEBI" id="CHEBI:29991"/>
        <dbReference type="ChEBI" id="CHEBI:30616"/>
        <dbReference type="ChEBI" id="CHEBI:43474"/>
        <dbReference type="ChEBI" id="CHEBI:58443"/>
        <dbReference type="ChEBI" id="CHEBI:77657"/>
        <dbReference type="ChEBI" id="CHEBI:456216"/>
        <dbReference type="EC" id="6.3.2.6"/>
    </reaction>
</comment>
<dbReference type="HAMAP" id="MF_00137">
    <property type="entry name" value="SAICAR_synth"/>
    <property type="match status" value="1"/>
</dbReference>
<dbReference type="AlphaFoldDB" id="A0A1Q6DXU6"/>
<keyword evidence="4 6" id="KW-0658">Purine biosynthesis</keyword>
<evidence type="ECO:0000256" key="5">
    <source>
        <dbReference type="ARBA" id="ARBA00022840"/>
    </source>
</evidence>
<evidence type="ECO:0000313" key="8">
    <source>
        <dbReference type="EMBL" id="OKY79185.1"/>
    </source>
</evidence>
<accession>A0A1Q6DXU6</accession>
<protein>
    <recommendedName>
        <fullName evidence="6">Phosphoribosylaminoimidazole-succinocarboxamide synthase</fullName>
        <ecNumber evidence="6">6.3.2.6</ecNumber>
    </recommendedName>
    <alternativeName>
        <fullName evidence="6">SAICAR synthetase</fullName>
    </alternativeName>
</protein>
<evidence type="ECO:0000313" key="9">
    <source>
        <dbReference type="Proteomes" id="UP000185744"/>
    </source>
</evidence>
<comment type="caution">
    <text evidence="8">The sequence shown here is derived from an EMBL/GenBank/DDBJ whole genome shotgun (WGS) entry which is preliminary data.</text>
</comment>
<name>A0A1Q6DXU6_METT1</name>
<dbReference type="NCBIfam" id="TIGR00081">
    <property type="entry name" value="purC"/>
    <property type="match status" value="1"/>
</dbReference>
<keyword evidence="9" id="KW-1185">Reference proteome</keyword>